<dbReference type="AlphaFoldDB" id="A0A381Q406"/>
<dbReference type="PANTHER" id="PTHR39961">
    <property type="entry name" value="HYPOTHETICAL CYTOSOLIC PROTEIN"/>
    <property type="match status" value="1"/>
</dbReference>
<dbReference type="EMBL" id="UINC01001184">
    <property type="protein sequence ID" value="SUZ73638.1"/>
    <property type="molecule type" value="Genomic_DNA"/>
</dbReference>
<gene>
    <name evidence="1" type="ORF">METZ01_LOCUS26492</name>
</gene>
<evidence type="ECO:0000313" key="1">
    <source>
        <dbReference type="EMBL" id="SUZ73638.1"/>
    </source>
</evidence>
<dbReference type="Pfam" id="PF04308">
    <property type="entry name" value="RNaseH_like"/>
    <property type="match status" value="1"/>
</dbReference>
<dbReference type="PANTHER" id="PTHR39961:SF1">
    <property type="entry name" value="DUF458 DOMAIN-CONTAINING PROTEIN"/>
    <property type="match status" value="1"/>
</dbReference>
<reference evidence="1" key="1">
    <citation type="submission" date="2018-05" db="EMBL/GenBank/DDBJ databases">
        <authorList>
            <person name="Lanie J.A."/>
            <person name="Ng W.-L."/>
            <person name="Kazmierczak K.M."/>
            <person name="Andrzejewski T.M."/>
            <person name="Davidsen T.M."/>
            <person name="Wayne K.J."/>
            <person name="Tettelin H."/>
            <person name="Glass J.I."/>
            <person name="Rusch D."/>
            <person name="Podicherti R."/>
            <person name="Tsui H.-C.T."/>
            <person name="Winkler M.E."/>
        </authorList>
    </citation>
    <scope>NUCLEOTIDE SEQUENCE</scope>
</reference>
<organism evidence="1">
    <name type="scientific">marine metagenome</name>
    <dbReference type="NCBI Taxonomy" id="408172"/>
    <lineage>
        <taxon>unclassified sequences</taxon>
        <taxon>metagenomes</taxon>
        <taxon>ecological metagenomes</taxon>
    </lineage>
</organism>
<proteinExistence type="predicted"/>
<evidence type="ECO:0008006" key="2">
    <source>
        <dbReference type="Google" id="ProtNLM"/>
    </source>
</evidence>
<protein>
    <recommendedName>
        <fullName evidence="2">RNase H type-1 domain-containing protein</fullName>
    </recommendedName>
</protein>
<dbReference type="InterPro" id="IPR007405">
    <property type="entry name" value="Phage_KVP40_Orf299"/>
</dbReference>
<sequence length="149" mass="16815">MRLFKDINGNKIDPVNHTLSIIKDFPSVKIHVGSDSQNVGKKTNYASVIAYRLGTRGVHYILSKSSVTIIDDMWKRLWLEAEHSILVAEWLTKQISVKVEIDMDYNSDEAYRSNKLISATKGWANSLGYKVNVKPSAQIATRAADHHCK</sequence>
<accession>A0A381Q406</accession>
<name>A0A381Q406_9ZZZZ</name>